<comment type="caution">
    <text evidence="1">The sequence shown here is derived from an EMBL/GenBank/DDBJ whole genome shotgun (WGS) entry which is preliminary data.</text>
</comment>
<dbReference type="AlphaFoldDB" id="A0A843Y900"/>
<accession>A0A843Y900</accession>
<dbReference type="Gene3D" id="3.40.50.1820">
    <property type="entry name" value="alpha/beta hydrolase"/>
    <property type="match status" value="1"/>
</dbReference>
<reference evidence="1 2" key="1">
    <citation type="submission" date="2019-10" db="EMBL/GenBank/DDBJ databases">
        <title>Epibacterium sp. nov., isolated from seawater.</title>
        <authorList>
            <person name="Zhang X."/>
            <person name="Li N."/>
        </authorList>
    </citation>
    <scope>NUCLEOTIDE SEQUENCE [LARGE SCALE GENOMIC DNA]</scope>
    <source>
        <strain evidence="1 2">SM1979</strain>
    </source>
</reference>
<dbReference type="SUPFAM" id="SSF53474">
    <property type="entry name" value="alpha/beta-Hydrolases"/>
    <property type="match status" value="1"/>
</dbReference>
<dbReference type="InterPro" id="IPR010297">
    <property type="entry name" value="DUF900_hydrolase"/>
</dbReference>
<gene>
    <name evidence="1" type="ORF">GFB49_03410</name>
</gene>
<dbReference type="Pfam" id="PF05990">
    <property type="entry name" value="DUF900"/>
    <property type="match status" value="1"/>
</dbReference>
<sequence length="360" mass="38878">MAVVIGFGAASCSKAPDLVGVDNLETPALSVPAVDRQSIFIMTTREASEAEGVFYGPDRAPELGFASVEVTIPPTHVSGEIERPKRLPPDPRKEFAVVSPMVYEDSRIFASRVDAALAKKPAGQRQLLFFVHGYNTSMSDAILRLAQFVEDTDFQGVPVLFSWASANQISRYVYDINSALVARPKLLEASRILRTTNAEGVNVFAHSMGTFLTMEAIVHAKLNGLYDSNVRPRGIILASPDIDLNLFQAQLSYLDEADKDIYLMISKDDKALRISQRVSGGVNRVGNADASDLAGLGVDVLDLSAVDDSAAGTHSKFAGSPEIVQLIGNGLQNGQFNQQAHTPSLYEILDGVPIVRVFTP</sequence>
<dbReference type="PIRSF" id="PIRSF033909">
    <property type="entry name" value="UCP033909"/>
    <property type="match status" value="1"/>
</dbReference>
<dbReference type="EMBL" id="WIBF01000001">
    <property type="protein sequence ID" value="MQQ07491.1"/>
    <property type="molecule type" value="Genomic_DNA"/>
</dbReference>
<organism evidence="1 2">
    <name type="scientific">Tritonibacter litoralis</name>
    <dbReference type="NCBI Taxonomy" id="2662264"/>
    <lineage>
        <taxon>Bacteria</taxon>
        <taxon>Pseudomonadati</taxon>
        <taxon>Pseudomonadota</taxon>
        <taxon>Alphaproteobacteria</taxon>
        <taxon>Rhodobacterales</taxon>
        <taxon>Paracoccaceae</taxon>
        <taxon>Tritonibacter</taxon>
    </lineage>
</organism>
<dbReference type="GO" id="GO:0016787">
    <property type="term" value="F:hydrolase activity"/>
    <property type="evidence" value="ECO:0007669"/>
    <property type="project" value="UniProtKB-KW"/>
</dbReference>
<dbReference type="RefSeq" id="WP_153214365.1">
    <property type="nucleotide sequence ID" value="NZ_WIBF01000001.1"/>
</dbReference>
<protein>
    <submittedName>
        <fullName evidence="1">Alpha/beta hydrolase</fullName>
    </submittedName>
</protein>
<dbReference type="Proteomes" id="UP000444174">
    <property type="component" value="Unassembled WGS sequence"/>
</dbReference>
<name>A0A843Y900_9RHOB</name>
<evidence type="ECO:0000313" key="1">
    <source>
        <dbReference type="EMBL" id="MQQ07491.1"/>
    </source>
</evidence>
<dbReference type="PANTHER" id="PTHR36513">
    <property type="entry name" value="ABC TRANSMEMBRANE TYPE-1 DOMAIN-CONTAINING PROTEIN"/>
    <property type="match status" value="1"/>
</dbReference>
<proteinExistence type="predicted"/>
<evidence type="ECO:0000313" key="2">
    <source>
        <dbReference type="Proteomes" id="UP000444174"/>
    </source>
</evidence>
<dbReference type="PANTHER" id="PTHR36513:SF1">
    <property type="entry name" value="TRANSMEMBRANE PROTEIN"/>
    <property type="match status" value="1"/>
</dbReference>
<keyword evidence="2" id="KW-1185">Reference proteome</keyword>
<keyword evidence="1" id="KW-0378">Hydrolase</keyword>
<dbReference type="InterPro" id="IPR029058">
    <property type="entry name" value="AB_hydrolase_fold"/>
</dbReference>
<dbReference type="InterPro" id="IPR014586">
    <property type="entry name" value="UCP033909"/>
</dbReference>